<feature type="region of interest" description="Disordered" evidence="1">
    <location>
        <begin position="164"/>
        <end position="194"/>
    </location>
</feature>
<proteinExistence type="predicted"/>
<evidence type="ECO:0000313" key="3">
    <source>
        <dbReference type="Proteomes" id="UP000593564"/>
    </source>
</evidence>
<dbReference type="Proteomes" id="UP000593564">
    <property type="component" value="Unassembled WGS sequence"/>
</dbReference>
<reference evidence="2 3" key="2">
    <citation type="submission" date="2020-07" db="EMBL/GenBank/DDBJ databases">
        <title>Genome assembly of wild tea tree DASZ reveals pedigree and selection history of tea varieties.</title>
        <authorList>
            <person name="Zhang W."/>
        </authorList>
    </citation>
    <scope>NUCLEOTIDE SEQUENCE [LARGE SCALE GENOMIC DNA]</scope>
    <source>
        <strain evidence="3">cv. G240</strain>
        <tissue evidence="2">Leaf</tissue>
    </source>
</reference>
<keyword evidence="3" id="KW-1185">Reference proteome</keyword>
<reference evidence="3" key="1">
    <citation type="journal article" date="2020" name="Nat. Commun.">
        <title>Genome assembly of wild tea tree DASZ reveals pedigree and selection history of tea varieties.</title>
        <authorList>
            <person name="Zhang W."/>
            <person name="Zhang Y."/>
            <person name="Qiu H."/>
            <person name="Guo Y."/>
            <person name="Wan H."/>
            <person name="Zhang X."/>
            <person name="Scossa F."/>
            <person name="Alseekh S."/>
            <person name="Zhang Q."/>
            <person name="Wang P."/>
            <person name="Xu L."/>
            <person name="Schmidt M.H."/>
            <person name="Jia X."/>
            <person name="Li D."/>
            <person name="Zhu A."/>
            <person name="Guo F."/>
            <person name="Chen W."/>
            <person name="Ni D."/>
            <person name="Usadel B."/>
            <person name="Fernie A.R."/>
            <person name="Wen W."/>
        </authorList>
    </citation>
    <scope>NUCLEOTIDE SEQUENCE [LARGE SCALE GENOMIC DNA]</scope>
    <source>
        <strain evidence="3">cv. G240</strain>
    </source>
</reference>
<name>A0A7J7HED6_CAMSI</name>
<organism evidence="2 3">
    <name type="scientific">Camellia sinensis</name>
    <name type="common">Tea plant</name>
    <name type="synonym">Thea sinensis</name>
    <dbReference type="NCBI Taxonomy" id="4442"/>
    <lineage>
        <taxon>Eukaryota</taxon>
        <taxon>Viridiplantae</taxon>
        <taxon>Streptophyta</taxon>
        <taxon>Embryophyta</taxon>
        <taxon>Tracheophyta</taxon>
        <taxon>Spermatophyta</taxon>
        <taxon>Magnoliopsida</taxon>
        <taxon>eudicotyledons</taxon>
        <taxon>Gunneridae</taxon>
        <taxon>Pentapetalae</taxon>
        <taxon>asterids</taxon>
        <taxon>Ericales</taxon>
        <taxon>Theaceae</taxon>
        <taxon>Camellia</taxon>
    </lineage>
</organism>
<comment type="caution">
    <text evidence="2">The sequence shown here is derived from an EMBL/GenBank/DDBJ whole genome shotgun (WGS) entry which is preliminary data.</text>
</comment>
<protein>
    <submittedName>
        <fullName evidence="2">Uncharacterized protein</fullName>
    </submittedName>
</protein>
<dbReference type="EMBL" id="JACBKZ010000005">
    <property type="protein sequence ID" value="KAF5950581.1"/>
    <property type="molecule type" value="Genomic_DNA"/>
</dbReference>
<evidence type="ECO:0000256" key="1">
    <source>
        <dbReference type="SAM" id="MobiDB-lite"/>
    </source>
</evidence>
<accession>A0A7J7HED6</accession>
<gene>
    <name evidence="2" type="ORF">HYC85_012574</name>
</gene>
<sequence>MDKTEASVDNLAWLDYLEPDPVSNDDDMDLKPNDIVVIYDSGKQYGVQNDALLQDGIESSRQIHSLCVVERAGSLDNLTWLDYLEPDTLSDDHVMLAKVNDGLVVQDSGGKDDSEVLLLPHKEETSTSGEILREGEVSSSAAGCEPDALDFDGFGDLFNEPEIDAGPNVKPLSKTGFLDGNSSESDPDEVDNSDSPMSVEFCLVYFTKPELLSIKHAWHCENCSKVLCERRMKSRKKRQKATSKIQYSKCSIKCNKYDTKLSNW</sequence>
<dbReference type="AlphaFoldDB" id="A0A7J7HED6"/>
<evidence type="ECO:0000313" key="2">
    <source>
        <dbReference type="EMBL" id="KAF5950581.1"/>
    </source>
</evidence>